<feature type="domain" description="MOSC" evidence="1">
    <location>
        <begin position="30"/>
        <end position="164"/>
    </location>
</feature>
<name>A0ABU0AGI4_9BACI</name>
<dbReference type="InterPro" id="IPR052353">
    <property type="entry name" value="Benzoxazolinone_Detox_Enz"/>
</dbReference>
<accession>A0ABU0AGI4</accession>
<dbReference type="Proteomes" id="UP001238088">
    <property type="component" value="Unassembled WGS sequence"/>
</dbReference>
<dbReference type="PANTHER" id="PTHR30212:SF2">
    <property type="entry name" value="PROTEIN YIIM"/>
    <property type="match status" value="1"/>
</dbReference>
<gene>
    <name evidence="2" type="ORF">J2S17_002244</name>
</gene>
<dbReference type="PANTHER" id="PTHR30212">
    <property type="entry name" value="PROTEIN YIIM"/>
    <property type="match status" value="1"/>
</dbReference>
<evidence type="ECO:0000259" key="1">
    <source>
        <dbReference type="PROSITE" id="PS51340"/>
    </source>
</evidence>
<dbReference type="SUPFAM" id="SSF50800">
    <property type="entry name" value="PK beta-barrel domain-like"/>
    <property type="match status" value="1"/>
</dbReference>
<dbReference type="Pfam" id="PF03473">
    <property type="entry name" value="MOSC"/>
    <property type="match status" value="1"/>
</dbReference>
<dbReference type="InterPro" id="IPR005302">
    <property type="entry name" value="MoCF_Sase_C"/>
</dbReference>
<dbReference type="Pfam" id="PF03475">
    <property type="entry name" value="YiiM_3-alpha"/>
    <property type="match status" value="1"/>
</dbReference>
<comment type="caution">
    <text evidence="2">The sequence shown here is derived from an EMBL/GenBank/DDBJ whole genome shotgun (WGS) entry which is preliminary data.</text>
</comment>
<proteinExistence type="predicted"/>
<dbReference type="InterPro" id="IPR011037">
    <property type="entry name" value="Pyrv_Knase-like_insert_dom_sf"/>
</dbReference>
<protein>
    <submittedName>
        <fullName evidence="2">MOSC domain-containing protein YiiM</fullName>
    </submittedName>
</protein>
<organism evidence="2 3">
    <name type="scientific">Cytobacillus purgationiresistens</name>
    <dbReference type="NCBI Taxonomy" id="863449"/>
    <lineage>
        <taxon>Bacteria</taxon>
        <taxon>Bacillati</taxon>
        <taxon>Bacillota</taxon>
        <taxon>Bacilli</taxon>
        <taxon>Bacillales</taxon>
        <taxon>Bacillaceae</taxon>
        <taxon>Cytobacillus</taxon>
    </lineage>
</organism>
<dbReference type="EMBL" id="JAUSUB010000008">
    <property type="protein sequence ID" value="MDQ0270369.1"/>
    <property type="molecule type" value="Genomic_DNA"/>
</dbReference>
<evidence type="ECO:0000313" key="3">
    <source>
        <dbReference type="Proteomes" id="UP001238088"/>
    </source>
</evidence>
<dbReference type="Gene3D" id="2.40.33.20">
    <property type="entry name" value="PK beta-barrel domain-like"/>
    <property type="match status" value="1"/>
</dbReference>
<dbReference type="RefSeq" id="WP_307474749.1">
    <property type="nucleotide sequence ID" value="NZ_JAUSUB010000008.1"/>
</dbReference>
<reference evidence="2 3" key="1">
    <citation type="submission" date="2023-07" db="EMBL/GenBank/DDBJ databases">
        <title>Genomic Encyclopedia of Type Strains, Phase IV (KMG-IV): sequencing the most valuable type-strain genomes for metagenomic binning, comparative biology and taxonomic classification.</title>
        <authorList>
            <person name="Goeker M."/>
        </authorList>
    </citation>
    <scope>NUCLEOTIDE SEQUENCE [LARGE SCALE GENOMIC DNA]</scope>
    <source>
        <strain evidence="2 3">DSM 23494</strain>
    </source>
</reference>
<dbReference type="InterPro" id="IPR005163">
    <property type="entry name" value="Tri_helical_YiiM-like"/>
</dbReference>
<sequence length="213" mass="24297">MNNRKLISLSIGKPKAYDWKGKKIESAIGKTIVAEAYLTKEAFSDDGVANPVFHGGPDRAVCLYPYEHYHMWKKEFNQEFQPPSFGENICMTGMLEKDVYIGDIFSLGETTIQVTQGRIPCSTISMHNDVNPLLSRIVETCYTGYFFRVLEEGKITKDSSIKLIERTQVKMSVLDATQIILHKKRDREAVESLLQIKGLAEDWKNRLNKAMQK</sequence>
<evidence type="ECO:0000313" key="2">
    <source>
        <dbReference type="EMBL" id="MDQ0270369.1"/>
    </source>
</evidence>
<keyword evidence="3" id="KW-1185">Reference proteome</keyword>
<dbReference type="PROSITE" id="PS51340">
    <property type="entry name" value="MOSC"/>
    <property type="match status" value="1"/>
</dbReference>